<dbReference type="EMBL" id="BAABBO010000018">
    <property type="protein sequence ID" value="GAA3973756.1"/>
    <property type="molecule type" value="Genomic_DNA"/>
</dbReference>
<keyword evidence="2" id="KW-1185">Reference proteome</keyword>
<accession>A0ABP7PZ38</accession>
<comment type="caution">
    <text evidence="1">The sequence shown here is derived from an EMBL/GenBank/DDBJ whole genome shotgun (WGS) entry which is preliminary data.</text>
</comment>
<protein>
    <submittedName>
        <fullName evidence="1">Uncharacterized protein</fullName>
    </submittedName>
</protein>
<sequence>MCSGDRFSSLSLGPIRKQKLVVQEEPSQKLTRAGTLVCGKVWLITLDNSASDEDTNTPGNFESV</sequence>
<gene>
    <name evidence="1" type="ORF">GCM10022278_33560</name>
</gene>
<evidence type="ECO:0000313" key="1">
    <source>
        <dbReference type="EMBL" id="GAA3973756.1"/>
    </source>
</evidence>
<proteinExistence type="predicted"/>
<evidence type="ECO:0000313" key="2">
    <source>
        <dbReference type="Proteomes" id="UP001501337"/>
    </source>
</evidence>
<dbReference type="Proteomes" id="UP001501337">
    <property type="component" value="Unassembled WGS sequence"/>
</dbReference>
<reference evidence="2" key="1">
    <citation type="journal article" date="2019" name="Int. J. Syst. Evol. Microbiol.">
        <title>The Global Catalogue of Microorganisms (GCM) 10K type strain sequencing project: providing services to taxonomists for standard genome sequencing and annotation.</title>
        <authorList>
            <consortium name="The Broad Institute Genomics Platform"/>
            <consortium name="The Broad Institute Genome Sequencing Center for Infectious Disease"/>
            <person name="Wu L."/>
            <person name="Ma J."/>
        </authorList>
    </citation>
    <scope>NUCLEOTIDE SEQUENCE [LARGE SCALE GENOMIC DNA]</scope>
    <source>
        <strain evidence="2">JCM 17555</strain>
    </source>
</reference>
<organism evidence="1 2">
    <name type="scientific">Allohahella marinimesophila</name>
    <dbReference type="NCBI Taxonomy" id="1054972"/>
    <lineage>
        <taxon>Bacteria</taxon>
        <taxon>Pseudomonadati</taxon>
        <taxon>Pseudomonadota</taxon>
        <taxon>Gammaproteobacteria</taxon>
        <taxon>Oceanospirillales</taxon>
        <taxon>Hahellaceae</taxon>
        <taxon>Allohahella</taxon>
    </lineage>
</organism>
<name>A0ABP7PZ38_9GAMM</name>